<protein>
    <recommendedName>
        <fullName evidence="9">G protein-coupled receptor kinase</fullName>
        <ecNumber evidence="9">2.7.11.-</ecNumber>
    </recommendedName>
</protein>
<dbReference type="PROSITE" id="PS50132">
    <property type="entry name" value="RGS"/>
    <property type="match status" value="1"/>
</dbReference>
<keyword evidence="3" id="KW-0597">Phosphoprotein</keyword>
<feature type="domain" description="RGS" evidence="11">
    <location>
        <begin position="64"/>
        <end position="176"/>
    </location>
</feature>
<dbReference type="PANTHER" id="PTHR24355">
    <property type="entry name" value="G PROTEIN-COUPLED RECEPTOR KINASE/RIBOSOMAL PROTEIN S6 KINASE"/>
    <property type="match status" value="1"/>
</dbReference>
<dbReference type="SMART" id="SM00315">
    <property type="entry name" value="RGS"/>
    <property type="match status" value="1"/>
</dbReference>
<dbReference type="EC" id="2.7.11.-" evidence="9"/>
<dbReference type="InterPro" id="IPR000239">
    <property type="entry name" value="GPCR_kinase"/>
</dbReference>
<evidence type="ECO:0000313" key="13">
    <source>
        <dbReference type="EMBL" id="AUG68912.1"/>
    </source>
</evidence>
<dbReference type="Pfam" id="PF00069">
    <property type="entry name" value="Pkinase"/>
    <property type="match status" value="1"/>
</dbReference>
<dbReference type="GO" id="GO:0009966">
    <property type="term" value="P:regulation of signal transduction"/>
    <property type="evidence" value="ECO:0007669"/>
    <property type="project" value="TreeGrafter"/>
</dbReference>
<evidence type="ECO:0000256" key="9">
    <source>
        <dbReference type="RuleBase" id="RU000308"/>
    </source>
</evidence>
<dbReference type="SMART" id="SM00133">
    <property type="entry name" value="S_TK_X"/>
    <property type="match status" value="1"/>
</dbReference>
<dbReference type="PANTHER" id="PTHR24355:SF23">
    <property type="entry name" value="G PROTEIN-COUPLED RECEPTOR KINASE"/>
    <property type="match status" value="1"/>
</dbReference>
<keyword evidence="13" id="KW-0675">Receptor</keyword>
<accession>A0A2H5AC82</accession>
<keyword evidence="4 9" id="KW-0808">Transferase</keyword>
<name>A0A2H5AC82_CHIPU</name>
<comment type="similarity">
    <text evidence="1 9">Belongs to the protein kinase superfamily. AGC Ser/Thr protein kinase family. GPRK subfamily.</text>
</comment>
<dbReference type="Gene3D" id="1.10.167.10">
    <property type="entry name" value="Regulator of G-protein Signalling 4, domain 2"/>
    <property type="match status" value="1"/>
</dbReference>
<evidence type="ECO:0000256" key="4">
    <source>
        <dbReference type="ARBA" id="ARBA00022679"/>
    </source>
</evidence>
<evidence type="ECO:0000256" key="2">
    <source>
        <dbReference type="ARBA" id="ARBA00022527"/>
    </source>
</evidence>
<evidence type="ECO:0000256" key="8">
    <source>
        <dbReference type="PIRSR" id="PIRSR600239-51"/>
    </source>
</evidence>
<dbReference type="GO" id="GO:0005524">
    <property type="term" value="F:ATP binding"/>
    <property type="evidence" value="ECO:0007669"/>
    <property type="project" value="UniProtKB-KW"/>
</dbReference>
<organism evidence="13">
    <name type="scientific">Chiloscyllium punctatum</name>
    <name type="common">Brownbanded bambooshark</name>
    <name type="synonym">Hemiscyllium punctatum</name>
    <dbReference type="NCBI Taxonomy" id="137246"/>
    <lineage>
        <taxon>Eukaryota</taxon>
        <taxon>Metazoa</taxon>
        <taxon>Chordata</taxon>
        <taxon>Craniata</taxon>
        <taxon>Vertebrata</taxon>
        <taxon>Chondrichthyes</taxon>
        <taxon>Elasmobranchii</taxon>
        <taxon>Galeomorphii</taxon>
        <taxon>Galeoidea</taxon>
        <taxon>Orectolobiformes</taxon>
        <taxon>Hemiscylliidae</taxon>
        <taxon>Chiloscyllium</taxon>
    </lineage>
</organism>
<dbReference type="SUPFAM" id="SSF56112">
    <property type="entry name" value="Protein kinase-like (PK-like)"/>
    <property type="match status" value="1"/>
</dbReference>
<dbReference type="InterPro" id="IPR008271">
    <property type="entry name" value="Ser/Thr_kinase_AS"/>
</dbReference>
<dbReference type="InterPro" id="IPR000961">
    <property type="entry name" value="AGC-kinase_C"/>
</dbReference>
<evidence type="ECO:0000256" key="3">
    <source>
        <dbReference type="ARBA" id="ARBA00022553"/>
    </source>
</evidence>
<feature type="domain" description="Protein kinase" evidence="10">
    <location>
        <begin position="191"/>
        <end position="456"/>
    </location>
</feature>
<dbReference type="InterPro" id="IPR016137">
    <property type="entry name" value="RGS"/>
</dbReference>
<dbReference type="EMBL" id="MG063634">
    <property type="protein sequence ID" value="AUG68912.1"/>
    <property type="molecule type" value="mRNA"/>
</dbReference>
<dbReference type="GO" id="GO:0004703">
    <property type="term" value="F:G protein-coupled receptor kinase activity"/>
    <property type="evidence" value="ECO:0007669"/>
    <property type="project" value="InterPro"/>
</dbReference>
<dbReference type="PRINTS" id="PR00717">
    <property type="entry name" value="GPCRKINASE"/>
</dbReference>
<sequence>MDFAGLETVVANSAYLAARGSIDSHLAFAMQDRRMRARLKLPPVSQCQPTEGEMDLTFESICCQQPVGKRLFQQHLRSTEQFKMAAGLWQVMEDYNSRLEEAEHIPLALTIVHQYYDPDSRDFCSFLSEDAIARVHEVARLGKADLFRESEQQLLSYLEAQAFEGYKTSQFFQRFLQFKGLEGQPVGDEWFADLRVLGKGGFGEVCACQMRATGKLYANKKLNKKRLKKRNGHEAVKIEKQILAKVHSRFIVTLAYAFQTKHELCLVMTLMNGGDLRYHIYNVNEKMPGFEEARACFYSAQILCGLQHLHQNRIIYRDLKPENVLLDDNGHVRISDLGLATVLKEGCSHTRGYAGTPGFMAPEMLKGECYDFCVDYFTLGVTLYEMVTAKGPFRSRGEKVEPQEVSRRTLNEPVDYPSVFSQDCKSLCEALMTKDPSERIGFKLGSCSEVKTHRFFQTLNWARLEAGLIEAPFTPDPKTVYAKDIADVGTFSSIKGVVITESDQQFYKEFASGKMAIPWQEEIIETGVFDELNVWGDGGLTPSDGEDPARSKSGTCLLL</sequence>
<dbReference type="InterPro" id="IPR011009">
    <property type="entry name" value="Kinase-like_dom_sf"/>
</dbReference>
<feature type="domain" description="AGC-kinase C-terminal" evidence="12">
    <location>
        <begin position="457"/>
        <end position="522"/>
    </location>
</feature>
<feature type="active site" description="Proton acceptor" evidence="8">
    <location>
        <position position="318"/>
    </location>
</feature>
<evidence type="ECO:0000259" key="12">
    <source>
        <dbReference type="PROSITE" id="PS51285"/>
    </source>
</evidence>
<evidence type="ECO:0000256" key="7">
    <source>
        <dbReference type="ARBA" id="ARBA00022840"/>
    </source>
</evidence>
<dbReference type="Gene3D" id="1.10.510.10">
    <property type="entry name" value="Transferase(Phosphotransferase) domain 1"/>
    <property type="match status" value="1"/>
</dbReference>
<dbReference type="InterPro" id="IPR036305">
    <property type="entry name" value="RGS_sf"/>
</dbReference>
<evidence type="ECO:0000256" key="5">
    <source>
        <dbReference type="ARBA" id="ARBA00022741"/>
    </source>
</evidence>
<keyword evidence="6 9" id="KW-0418">Kinase</keyword>
<dbReference type="GO" id="GO:0007165">
    <property type="term" value="P:signal transduction"/>
    <property type="evidence" value="ECO:0007669"/>
    <property type="project" value="InterPro"/>
</dbReference>
<evidence type="ECO:0000259" key="10">
    <source>
        <dbReference type="PROSITE" id="PS50011"/>
    </source>
</evidence>
<dbReference type="PROSITE" id="PS00108">
    <property type="entry name" value="PROTEIN_KINASE_ST"/>
    <property type="match status" value="1"/>
</dbReference>
<evidence type="ECO:0000256" key="6">
    <source>
        <dbReference type="ARBA" id="ARBA00022777"/>
    </source>
</evidence>
<keyword evidence="5 9" id="KW-0547">Nucleotide-binding</keyword>
<reference evidence="13" key="1">
    <citation type="journal article" date="2018" name="Open Biol.">
        <title>Evolution of the shut-off steps of vertebrate phototransduction.</title>
        <authorList>
            <person name="Lamb T.D."/>
            <person name="Patel H.R."/>
            <person name="Chuah A."/>
            <person name="Hunt D.M."/>
        </authorList>
    </citation>
    <scope>NUCLEOTIDE SEQUENCE</scope>
</reference>
<dbReference type="FunFam" id="1.10.510.10:FF:000074">
    <property type="entry name" value="G protein-coupled receptor kinase"/>
    <property type="match status" value="1"/>
</dbReference>
<evidence type="ECO:0000259" key="11">
    <source>
        <dbReference type="PROSITE" id="PS50132"/>
    </source>
</evidence>
<evidence type="ECO:0000256" key="1">
    <source>
        <dbReference type="ARBA" id="ARBA00009793"/>
    </source>
</evidence>
<dbReference type="InterPro" id="IPR044926">
    <property type="entry name" value="RGS_subdomain_2"/>
</dbReference>
<dbReference type="InterPro" id="IPR000719">
    <property type="entry name" value="Prot_kinase_dom"/>
</dbReference>
<dbReference type="AlphaFoldDB" id="A0A2H5AC82"/>
<dbReference type="GO" id="GO:0005737">
    <property type="term" value="C:cytoplasm"/>
    <property type="evidence" value="ECO:0007669"/>
    <property type="project" value="TreeGrafter"/>
</dbReference>
<keyword evidence="2 9" id="KW-0723">Serine/threonine-protein kinase</keyword>
<dbReference type="Pfam" id="PF00615">
    <property type="entry name" value="RGS"/>
    <property type="match status" value="1"/>
</dbReference>
<keyword evidence="7 9" id="KW-0067">ATP-binding</keyword>
<dbReference type="PROSITE" id="PS51285">
    <property type="entry name" value="AGC_KINASE_CTER"/>
    <property type="match status" value="1"/>
</dbReference>
<proteinExistence type="evidence at transcript level"/>
<dbReference type="SUPFAM" id="SSF48097">
    <property type="entry name" value="Regulator of G-protein signaling, RGS"/>
    <property type="match status" value="1"/>
</dbReference>
<dbReference type="Gene3D" id="3.30.200.20">
    <property type="entry name" value="Phosphorylase Kinase, domain 1"/>
    <property type="match status" value="1"/>
</dbReference>
<dbReference type="PROSITE" id="PS50011">
    <property type="entry name" value="PROTEIN_KINASE_DOM"/>
    <property type="match status" value="1"/>
</dbReference>
<dbReference type="SMART" id="SM00220">
    <property type="entry name" value="S_TKc"/>
    <property type="match status" value="1"/>
</dbReference>